<dbReference type="InterPro" id="IPR032284">
    <property type="entry name" value="RecQ_Zn-bd"/>
</dbReference>
<evidence type="ECO:0000256" key="19">
    <source>
        <dbReference type="SAM" id="MobiDB-lite"/>
    </source>
</evidence>
<dbReference type="InterPro" id="IPR014001">
    <property type="entry name" value="Helicase_ATP-bd"/>
</dbReference>
<dbReference type="GO" id="GO:0005694">
    <property type="term" value="C:chromosome"/>
    <property type="evidence" value="ECO:0007669"/>
    <property type="project" value="TreeGrafter"/>
</dbReference>
<name>A0A1X7V6T7_AMPQE</name>
<evidence type="ECO:0000256" key="16">
    <source>
        <dbReference type="ARBA" id="ARBA00048778"/>
    </source>
</evidence>
<evidence type="ECO:0000256" key="5">
    <source>
        <dbReference type="ARBA" id="ARBA00005446"/>
    </source>
</evidence>
<evidence type="ECO:0000256" key="17">
    <source>
        <dbReference type="RuleBase" id="RU364117"/>
    </source>
</evidence>
<dbReference type="EnsemblMetazoa" id="Aqu2.1.35524_001">
    <property type="protein sequence ID" value="Aqu2.1.35524_001"/>
    <property type="gene ID" value="Aqu2.1.35524"/>
</dbReference>
<dbReference type="Pfam" id="PF00270">
    <property type="entry name" value="DEAD"/>
    <property type="match status" value="1"/>
</dbReference>
<comment type="subcellular location">
    <subcellularLocation>
        <location evidence="4 17">Nucleus</location>
    </subcellularLocation>
</comment>
<reference evidence="23" key="1">
    <citation type="journal article" date="2010" name="Nature">
        <title>The Amphimedon queenslandica genome and the evolution of animal complexity.</title>
        <authorList>
            <person name="Srivastava M."/>
            <person name="Simakov O."/>
            <person name="Chapman J."/>
            <person name="Fahey B."/>
            <person name="Gauthier M.E."/>
            <person name="Mitros T."/>
            <person name="Richards G.S."/>
            <person name="Conaco C."/>
            <person name="Dacre M."/>
            <person name="Hellsten U."/>
            <person name="Larroux C."/>
            <person name="Putnam N.H."/>
            <person name="Stanke M."/>
            <person name="Adamska M."/>
            <person name="Darling A."/>
            <person name="Degnan S.M."/>
            <person name="Oakley T.H."/>
            <person name="Plachetzki D.C."/>
            <person name="Zhai Y."/>
            <person name="Adamski M."/>
            <person name="Calcino A."/>
            <person name="Cummins S.F."/>
            <person name="Goodstein D.M."/>
            <person name="Harris C."/>
            <person name="Jackson D.J."/>
            <person name="Leys S.P."/>
            <person name="Shu S."/>
            <person name="Woodcroft B.J."/>
            <person name="Vervoort M."/>
            <person name="Kosik K.S."/>
            <person name="Manning G."/>
            <person name="Degnan B.M."/>
            <person name="Rokhsar D.S."/>
        </authorList>
    </citation>
    <scope>NUCLEOTIDE SEQUENCE [LARGE SCALE GENOMIC DNA]</scope>
</reference>
<comment type="catalytic activity">
    <reaction evidence="15 17">
        <text>Couples ATP hydrolysis with the unwinding of duplex DNA by translocating in the 3'-5' direction.</text>
        <dbReference type="EC" id="5.6.2.4"/>
    </reaction>
</comment>
<evidence type="ECO:0000256" key="3">
    <source>
        <dbReference type="ARBA" id="ARBA00001947"/>
    </source>
</evidence>
<dbReference type="EnsemblMetazoa" id="XM_003385496.2">
    <property type="protein sequence ID" value="XP_003385544.1"/>
    <property type="gene ID" value="LOC100635433"/>
</dbReference>
<comment type="similarity">
    <text evidence="5 17">Belongs to the helicase family. RecQ subfamily.</text>
</comment>
<dbReference type="SMART" id="SM00490">
    <property type="entry name" value="HELICc"/>
    <property type="match status" value="1"/>
</dbReference>
<evidence type="ECO:0000256" key="13">
    <source>
        <dbReference type="ARBA" id="ARBA00023235"/>
    </source>
</evidence>
<evidence type="ECO:0000259" key="20">
    <source>
        <dbReference type="PROSITE" id="PS51192"/>
    </source>
</evidence>
<dbReference type="SUPFAM" id="SSF52540">
    <property type="entry name" value="P-loop containing nucleoside triphosphate hydrolases"/>
    <property type="match status" value="1"/>
</dbReference>
<keyword evidence="9 17" id="KW-0347">Helicase</keyword>
<evidence type="ECO:0000256" key="11">
    <source>
        <dbReference type="ARBA" id="ARBA00022840"/>
    </source>
</evidence>
<evidence type="ECO:0000256" key="1">
    <source>
        <dbReference type="ARBA" id="ARBA00001936"/>
    </source>
</evidence>
<keyword evidence="11 17" id="KW-0067">ATP-binding</keyword>
<reference evidence="22" key="2">
    <citation type="submission" date="2017-05" db="UniProtKB">
        <authorList>
            <consortium name="EnsemblMetazoa"/>
        </authorList>
    </citation>
    <scope>IDENTIFICATION</scope>
</reference>
<keyword evidence="13" id="KW-0413">Isomerase</keyword>
<dbReference type="CDD" id="cd18794">
    <property type="entry name" value="SF2_C_RecQ"/>
    <property type="match status" value="1"/>
</dbReference>
<keyword evidence="10" id="KW-0862">Zinc</keyword>
<dbReference type="GO" id="GO:0016787">
    <property type="term" value="F:hydrolase activity"/>
    <property type="evidence" value="ECO:0007669"/>
    <property type="project" value="UniProtKB-KW"/>
</dbReference>
<dbReference type="Proteomes" id="UP000007879">
    <property type="component" value="Unassembled WGS sequence"/>
</dbReference>
<dbReference type="InterPro" id="IPR004589">
    <property type="entry name" value="DNA_helicase_ATP-dep_RecQ"/>
</dbReference>
<dbReference type="FunFam" id="3.40.50.300:FF:000596">
    <property type="entry name" value="ATP-dependent DNA helicase"/>
    <property type="match status" value="1"/>
</dbReference>
<keyword evidence="8 17" id="KW-0378">Hydrolase</keyword>
<dbReference type="KEGG" id="aqu:100635433"/>
<dbReference type="PANTHER" id="PTHR13710:SF105">
    <property type="entry name" value="ATP-DEPENDENT DNA HELICASE Q1"/>
    <property type="match status" value="1"/>
</dbReference>
<dbReference type="PROSITE" id="PS51194">
    <property type="entry name" value="HELICASE_CTER"/>
    <property type="match status" value="1"/>
</dbReference>
<evidence type="ECO:0000313" key="23">
    <source>
        <dbReference type="Proteomes" id="UP000007879"/>
    </source>
</evidence>
<dbReference type="InParanoid" id="A0A1X7V6T7"/>
<evidence type="ECO:0000256" key="15">
    <source>
        <dbReference type="ARBA" id="ARBA00034617"/>
    </source>
</evidence>
<feature type="domain" description="Helicase C-terminal" evidence="21">
    <location>
        <begin position="296"/>
        <end position="444"/>
    </location>
</feature>
<keyword evidence="12" id="KW-0238">DNA-binding</keyword>
<keyword evidence="14 17" id="KW-0539">Nucleus</keyword>
<evidence type="ECO:0000256" key="8">
    <source>
        <dbReference type="ARBA" id="ARBA00022801"/>
    </source>
</evidence>
<dbReference type="GO" id="GO:0043138">
    <property type="term" value="F:3'-5' DNA helicase activity"/>
    <property type="evidence" value="ECO:0007669"/>
    <property type="project" value="UniProtKB-EC"/>
</dbReference>
<evidence type="ECO:0000259" key="21">
    <source>
        <dbReference type="PROSITE" id="PS51194"/>
    </source>
</evidence>
<protein>
    <recommendedName>
        <fullName evidence="17">ATP-dependent DNA helicase</fullName>
        <ecNumber evidence="17">5.6.2.4</ecNumber>
    </recommendedName>
</protein>
<dbReference type="GO" id="GO:0003677">
    <property type="term" value="F:DNA binding"/>
    <property type="evidence" value="ECO:0007669"/>
    <property type="project" value="UniProtKB-KW"/>
</dbReference>
<dbReference type="Pfam" id="PF00271">
    <property type="entry name" value="Helicase_C"/>
    <property type="match status" value="1"/>
</dbReference>
<dbReference type="CDD" id="cd18015">
    <property type="entry name" value="DEXHc_RecQ1"/>
    <property type="match status" value="1"/>
</dbReference>
<dbReference type="InterPro" id="IPR002464">
    <property type="entry name" value="DNA/RNA_helicase_DEAH_CS"/>
</dbReference>
<dbReference type="InterPro" id="IPR011545">
    <property type="entry name" value="DEAD/DEAH_box_helicase_dom"/>
</dbReference>
<dbReference type="GO" id="GO:0009378">
    <property type="term" value="F:four-way junction helicase activity"/>
    <property type="evidence" value="ECO:0007669"/>
    <property type="project" value="TreeGrafter"/>
</dbReference>
<dbReference type="InterPro" id="IPR036388">
    <property type="entry name" value="WH-like_DNA-bd_sf"/>
</dbReference>
<dbReference type="AlphaFoldDB" id="A0A1X7V6T7"/>
<evidence type="ECO:0000256" key="12">
    <source>
        <dbReference type="ARBA" id="ARBA00023125"/>
    </source>
</evidence>
<comment type="catalytic activity">
    <reaction evidence="16">
        <text>ATP + H2O = ADP + phosphate + H(+)</text>
        <dbReference type="Rhea" id="RHEA:13065"/>
        <dbReference type="ChEBI" id="CHEBI:15377"/>
        <dbReference type="ChEBI" id="CHEBI:15378"/>
        <dbReference type="ChEBI" id="CHEBI:30616"/>
        <dbReference type="ChEBI" id="CHEBI:43474"/>
        <dbReference type="ChEBI" id="CHEBI:456216"/>
    </reaction>
    <physiologicalReaction direction="left-to-right" evidence="16">
        <dbReference type="Rhea" id="RHEA:13066"/>
    </physiologicalReaction>
</comment>
<sequence length="775" mass="85913">MVMELEELTLEVKKVDDSLTRLEQKIANLQQEKIKLEDRKNLLVSQIESLHELRSMQDKASDWETMTFPWSQILLTTLNSVFKIESFRPLQLPCINALMSKRDVMLIMPTGGGKSLCYQLPAVISGGFALVISPLVSLMEDQLMSVKRLGINCAMINSSSPQAHVKKVHSSMIDKSDRSLKLVYVTPEKIAKSKVFMSKLDKAYGLGRLSIIVIDEVHCASQWGHDFRPDYKVLGILKRQFPNSPLLGLTATATSKVFSDCKNILNLRSCLIFKASYNRPNLFYEVHNKISSQKEQVDTMIQLINSRFKDQSGIVYCFSQKDAEQVSIALQTGSISATCYHGGMDAGDRTKAHTEWYDGKIQVIVATVAFGMGIDKSNVRFIMHHSISKSMENYYQESGRAGRDGQPATCILYYKLADVFRQSTMSSKDFTSVANLYPMVQYCIDAVQCRRALIAKHFGETWKQSDCNEMCDTCKVKSRRSNDIVTEDVSNICLGFIEVLGNSSKRLTGHMLVDKWKSSSIASTQFSSGNKPGIDKLERVLSHCLLTNILKESFHYTSYNTISYIVPDKKAAAVKTGKMTVNIERLNRFPLYDSSSSVIQSTSSPATSGQSKVKPSTSSSSSSLYTPASSIKQSSTSTPVATTPVTTKPVTTTPVTTKPVINKSASTTSMHLSVSKPLLTPVTPIINSSLSTKPSANTPKTSKPLRSKEAGVRKRKRASMSKTFFADSDDDIDDFETPKKSNVLSLRKRKDKGKGRLSFPASVSDDVICIDSDSD</sequence>
<dbReference type="PROSITE" id="PS00690">
    <property type="entry name" value="DEAH_ATP_HELICASE"/>
    <property type="match status" value="1"/>
</dbReference>
<dbReference type="GO" id="GO:0005737">
    <property type="term" value="C:cytoplasm"/>
    <property type="evidence" value="ECO:0007669"/>
    <property type="project" value="TreeGrafter"/>
</dbReference>
<dbReference type="FunFam" id="3.40.50.300:FF:000752">
    <property type="entry name" value="ATP-dependent DNA helicase"/>
    <property type="match status" value="1"/>
</dbReference>
<dbReference type="OMA" id="EYLVAWC"/>
<dbReference type="GO" id="GO:0046872">
    <property type="term" value="F:metal ion binding"/>
    <property type="evidence" value="ECO:0007669"/>
    <property type="project" value="UniProtKB-KW"/>
</dbReference>
<feature type="region of interest" description="Disordered" evidence="19">
    <location>
        <begin position="600"/>
        <end position="656"/>
    </location>
</feature>
<dbReference type="GO" id="GO:0000724">
    <property type="term" value="P:double-strand break repair via homologous recombination"/>
    <property type="evidence" value="ECO:0007669"/>
    <property type="project" value="TreeGrafter"/>
</dbReference>
<dbReference type="OrthoDB" id="10261556at2759"/>
<dbReference type="eggNOG" id="KOG0353">
    <property type="taxonomic scope" value="Eukaryota"/>
</dbReference>
<feature type="domain" description="Helicase ATP-binding" evidence="20">
    <location>
        <begin position="95"/>
        <end position="271"/>
    </location>
</feature>
<dbReference type="PROSITE" id="PS51192">
    <property type="entry name" value="HELICASE_ATP_BIND_1"/>
    <property type="match status" value="1"/>
</dbReference>
<keyword evidence="6" id="KW-0479">Metal-binding</keyword>
<evidence type="ECO:0000256" key="14">
    <source>
        <dbReference type="ARBA" id="ARBA00023242"/>
    </source>
</evidence>
<evidence type="ECO:0000256" key="18">
    <source>
        <dbReference type="SAM" id="Coils"/>
    </source>
</evidence>
<dbReference type="Gene3D" id="1.10.10.10">
    <property type="entry name" value="Winged helix-like DNA-binding domain superfamily/Winged helix DNA-binding domain"/>
    <property type="match status" value="1"/>
</dbReference>
<evidence type="ECO:0000256" key="2">
    <source>
        <dbReference type="ARBA" id="ARBA00001946"/>
    </source>
</evidence>
<evidence type="ECO:0000313" key="22">
    <source>
        <dbReference type="EnsemblMetazoa" id="Aqu2.1.35524_001"/>
    </source>
</evidence>
<organism evidence="22">
    <name type="scientific">Amphimedon queenslandica</name>
    <name type="common">Sponge</name>
    <dbReference type="NCBI Taxonomy" id="400682"/>
    <lineage>
        <taxon>Eukaryota</taxon>
        <taxon>Metazoa</taxon>
        <taxon>Porifera</taxon>
        <taxon>Demospongiae</taxon>
        <taxon>Heteroscleromorpha</taxon>
        <taxon>Haplosclerida</taxon>
        <taxon>Niphatidae</taxon>
        <taxon>Amphimedon</taxon>
    </lineage>
</organism>
<dbReference type="Gene3D" id="3.40.50.300">
    <property type="entry name" value="P-loop containing nucleotide triphosphate hydrolases"/>
    <property type="match status" value="2"/>
</dbReference>
<feature type="compositionally biased region" description="Polar residues" evidence="19">
    <location>
        <begin position="685"/>
        <end position="701"/>
    </location>
</feature>
<dbReference type="Pfam" id="PF16124">
    <property type="entry name" value="RecQ_Zn_bind"/>
    <property type="match status" value="1"/>
</dbReference>
<dbReference type="NCBIfam" id="TIGR00614">
    <property type="entry name" value="recQ_fam"/>
    <property type="match status" value="1"/>
</dbReference>
<accession>A0A1X7V6T7</accession>
<feature type="region of interest" description="Disordered" evidence="19">
    <location>
        <begin position="685"/>
        <end position="720"/>
    </location>
</feature>
<dbReference type="GO" id="GO:0005524">
    <property type="term" value="F:ATP binding"/>
    <property type="evidence" value="ECO:0007669"/>
    <property type="project" value="UniProtKB-KW"/>
</dbReference>
<evidence type="ECO:0000256" key="10">
    <source>
        <dbReference type="ARBA" id="ARBA00022833"/>
    </source>
</evidence>
<evidence type="ECO:0000256" key="7">
    <source>
        <dbReference type="ARBA" id="ARBA00022741"/>
    </source>
</evidence>
<gene>
    <name evidence="22" type="primary">100635433</name>
</gene>
<dbReference type="EC" id="5.6.2.4" evidence="17"/>
<dbReference type="PANTHER" id="PTHR13710">
    <property type="entry name" value="DNA HELICASE RECQ FAMILY MEMBER"/>
    <property type="match status" value="1"/>
</dbReference>
<evidence type="ECO:0000256" key="6">
    <source>
        <dbReference type="ARBA" id="ARBA00022723"/>
    </source>
</evidence>
<keyword evidence="18" id="KW-0175">Coiled coil</keyword>
<dbReference type="InterPro" id="IPR027417">
    <property type="entry name" value="P-loop_NTPase"/>
</dbReference>
<keyword evidence="23" id="KW-1185">Reference proteome</keyword>
<proteinExistence type="inferred from homology"/>
<dbReference type="STRING" id="400682.A0A1X7V6T7"/>
<dbReference type="InterPro" id="IPR001650">
    <property type="entry name" value="Helicase_C-like"/>
</dbReference>
<feature type="coiled-coil region" evidence="18">
    <location>
        <begin position="5"/>
        <end position="46"/>
    </location>
</feature>
<comment type="cofactor">
    <cofactor evidence="1">
        <name>Mn(2+)</name>
        <dbReference type="ChEBI" id="CHEBI:29035"/>
    </cofactor>
</comment>
<dbReference type="GO" id="GO:0005634">
    <property type="term" value="C:nucleus"/>
    <property type="evidence" value="ECO:0007669"/>
    <property type="project" value="UniProtKB-SubCell"/>
</dbReference>
<keyword evidence="7 17" id="KW-0547">Nucleotide-binding</keyword>
<evidence type="ECO:0000256" key="4">
    <source>
        <dbReference type="ARBA" id="ARBA00004123"/>
    </source>
</evidence>
<dbReference type="SMART" id="SM00487">
    <property type="entry name" value="DEXDc"/>
    <property type="match status" value="1"/>
</dbReference>
<evidence type="ECO:0000256" key="9">
    <source>
        <dbReference type="ARBA" id="ARBA00022806"/>
    </source>
</evidence>
<comment type="cofactor">
    <cofactor evidence="2">
        <name>Mg(2+)</name>
        <dbReference type="ChEBI" id="CHEBI:18420"/>
    </cofactor>
</comment>
<comment type="cofactor">
    <cofactor evidence="3">
        <name>Zn(2+)</name>
        <dbReference type="ChEBI" id="CHEBI:29105"/>
    </cofactor>
</comment>